<name>S0FMW1_RUMCE</name>
<evidence type="ECO:0000256" key="10">
    <source>
        <dbReference type="ARBA" id="ARBA00023239"/>
    </source>
</evidence>
<dbReference type="InterPro" id="IPR023026">
    <property type="entry name" value="Trp_synth_beta/beta-like"/>
</dbReference>
<evidence type="ECO:0000256" key="1">
    <source>
        <dbReference type="ARBA" id="ARBA00001933"/>
    </source>
</evidence>
<feature type="modified residue" description="N6-(pyridoxal phosphate)lysine" evidence="12">
    <location>
        <position position="115"/>
    </location>
</feature>
<sequence>MRRDEISKVILPESEIPRQWYNIIADMPNKPAPYHNPATLKLIEADDMKAIFPDEIIKQEMTSERYIDIPDEVREMYRQFRPSPLYRARGLEKQLGTTARIYYKYEGTNATGSHKLNTAIPQAYYNKAAGIKRLATETGAGQWGSALSLATSQFGLECSVYMVNVSYQQKPYRRSFMKTFGASVVASPSSLTDCGRSVLAKDPDCSGSLGIAISEAVEDAATHPDTNYALGSVLNHVCLHQTIIGMEAKKQLEMLDEYPDVIFACCGGGSNFSGIAFPFLQDKFKGKQLRAVAVEPTACPTLTKGVFAYDYGDTVKVAPITKMYTLGHDFIPAGIHAGGLRYHGDSAIVSQLYHDKIIEARAYGQKSVFEAAVTFARAEGIVPAPESAHAIRAAIDEAILAKEAGQEKVILFCLSGHGYFDFAAYENYYSGKLDDVEYSPDAAEASLKNLPAIE</sequence>
<organism evidence="14 15">
    <name type="scientific">Ruminiclostridium cellobioparum subsp. termitidis CT1112</name>
    <dbReference type="NCBI Taxonomy" id="1195236"/>
    <lineage>
        <taxon>Bacteria</taxon>
        <taxon>Bacillati</taxon>
        <taxon>Bacillota</taxon>
        <taxon>Clostridia</taxon>
        <taxon>Eubacteriales</taxon>
        <taxon>Oscillospiraceae</taxon>
        <taxon>Ruminiclostridium</taxon>
    </lineage>
</organism>
<feature type="domain" description="Tryptophan synthase beta chain-like PALP" evidence="13">
    <location>
        <begin position="80"/>
        <end position="416"/>
    </location>
</feature>
<dbReference type="PIRSF" id="PIRSF500824">
    <property type="entry name" value="TrpB_prok"/>
    <property type="match status" value="1"/>
</dbReference>
<evidence type="ECO:0000256" key="6">
    <source>
        <dbReference type="ARBA" id="ARBA00022605"/>
    </source>
</evidence>
<dbReference type="SUPFAM" id="SSF53686">
    <property type="entry name" value="Tryptophan synthase beta subunit-like PLP-dependent enzymes"/>
    <property type="match status" value="1"/>
</dbReference>
<dbReference type="PANTHER" id="PTHR48077">
    <property type="entry name" value="TRYPTOPHAN SYNTHASE-RELATED"/>
    <property type="match status" value="1"/>
</dbReference>
<dbReference type="Gene3D" id="3.40.50.1100">
    <property type="match status" value="2"/>
</dbReference>
<keyword evidence="7 12" id="KW-0822">Tryptophan biosynthesis</keyword>
<dbReference type="InterPro" id="IPR036052">
    <property type="entry name" value="TrpB-like_PALP_sf"/>
</dbReference>
<dbReference type="STRING" id="1195236.CTER_2447"/>
<dbReference type="eggNOG" id="COG1350">
    <property type="taxonomic scope" value="Bacteria"/>
</dbReference>
<comment type="similarity">
    <text evidence="4 12">Belongs to the TrpB family.</text>
</comment>
<comment type="function">
    <text evidence="2 12">The beta subunit is responsible for the synthesis of L-tryptophan from indole and L-serine.</text>
</comment>
<dbReference type="InterPro" id="IPR006654">
    <property type="entry name" value="Trp_synth_beta"/>
</dbReference>
<dbReference type="PIRSF" id="PIRSF001413">
    <property type="entry name" value="Trp_syn_beta"/>
    <property type="match status" value="1"/>
</dbReference>
<comment type="caution">
    <text evidence="14">The sequence shown here is derived from an EMBL/GenBank/DDBJ whole genome shotgun (WGS) entry which is preliminary data.</text>
</comment>
<dbReference type="InterPro" id="IPR001926">
    <property type="entry name" value="TrpB-like_PALP"/>
</dbReference>
<evidence type="ECO:0000256" key="5">
    <source>
        <dbReference type="ARBA" id="ARBA00011270"/>
    </source>
</evidence>
<evidence type="ECO:0000259" key="13">
    <source>
        <dbReference type="Pfam" id="PF00291"/>
    </source>
</evidence>
<dbReference type="GO" id="GO:0004834">
    <property type="term" value="F:tryptophan synthase activity"/>
    <property type="evidence" value="ECO:0007669"/>
    <property type="project" value="UniProtKB-UniRule"/>
</dbReference>
<dbReference type="GO" id="GO:0052684">
    <property type="term" value="F:L-serine hydro-lyase (adding indole, L-tryptophan-forming) activity"/>
    <property type="evidence" value="ECO:0007669"/>
    <property type="project" value="TreeGrafter"/>
</dbReference>
<dbReference type="NCBIfam" id="TIGR01415">
    <property type="entry name" value="trpB_rel"/>
    <property type="match status" value="1"/>
</dbReference>
<evidence type="ECO:0000313" key="14">
    <source>
        <dbReference type="EMBL" id="EMS71696.1"/>
    </source>
</evidence>
<keyword evidence="9 12" id="KW-0057">Aromatic amino acid biosynthesis</keyword>
<comment type="cofactor">
    <cofactor evidence="1 12">
        <name>pyridoxal 5'-phosphate</name>
        <dbReference type="ChEBI" id="CHEBI:597326"/>
    </cofactor>
</comment>
<reference evidence="14 15" key="1">
    <citation type="journal article" date="2013" name="Genome Announc.">
        <title>Draft Genome Sequence of the Cellulolytic, Mesophilic, Anaerobic Bacterium Clostridium termitidis Strain CT1112 (DSM 5398).</title>
        <authorList>
            <person name="Lal S."/>
            <person name="Ramachandran U."/>
            <person name="Zhang X."/>
            <person name="Munir R."/>
            <person name="Sparling R."/>
            <person name="Levin D.B."/>
        </authorList>
    </citation>
    <scope>NUCLEOTIDE SEQUENCE [LARGE SCALE GENOMIC DNA]</scope>
    <source>
        <strain evidence="14 15">CT1112</strain>
    </source>
</reference>
<keyword evidence="8 12" id="KW-0663">Pyridoxal phosphate</keyword>
<proteinExistence type="inferred from homology"/>
<dbReference type="EC" id="4.2.1.20" evidence="12"/>
<evidence type="ECO:0000256" key="9">
    <source>
        <dbReference type="ARBA" id="ARBA00023141"/>
    </source>
</evidence>
<evidence type="ECO:0000256" key="8">
    <source>
        <dbReference type="ARBA" id="ARBA00022898"/>
    </source>
</evidence>
<dbReference type="GO" id="GO:0030170">
    <property type="term" value="F:pyridoxal phosphate binding"/>
    <property type="evidence" value="ECO:0007669"/>
    <property type="project" value="InterPro"/>
</dbReference>
<dbReference type="PANTHER" id="PTHR48077:SF6">
    <property type="entry name" value="TRYPTOPHAN SYNTHASE"/>
    <property type="match status" value="1"/>
</dbReference>
<keyword evidence="15" id="KW-1185">Reference proteome</keyword>
<evidence type="ECO:0000256" key="12">
    <source>
        <dbReference type="HAMAP-Rule" id="MF_00133"/>
    </source>
</evidence>
<dbReference type="EMBL" id="AORV01000035">
    <property type="protein sequence ID" value="EMS71696.1"/>
    <property type="molecule type" value="Genomic_DNA"/>
</dbReference>
<gene>
    <name evidence="12" type="primary">trpB</name>
    <name evidence="14" type="ORF">CTER_2447</name>
</gene>
<keyword evidence="10 12" id="KW-0456">Lyase</keyword>
<comment type="pathway">
    <text evidence="3 12">Amino-acid biosynthesis; L-tryptophan biosynthesis; L-tryptophan from chorismate: step 5/5.</text>
</comment>
<keyword evidence="6 12" id="KW-0028">Amino-acid biosynthesis</keyword>
<evidence type="ECO:0000256" key="7">
    <source>
        <dbReference type="ARBA" id="ARBA00022822"/>
    </source>
</evidence>
<evidence type="ECO:0000313" key="15">
    <source>
        <dbReference type="Proteomes" id="UP000014155"/>
    </source>
</evidence>
<dbReference type="RefSeq" id="WP_004626093.1">
    <property type="nucleotide sequence ID" value="NZ_AORV01000035.1"/>
</dbReference>
<dbReference type="AlphaFoldDB" id="S0FMW1"/>
<dbReference type="InterPro" id="IPR006316">
    <property type="entry name" value="Trp_synth_b-like"/>
</dbReference>
<evidence type="ECO:0000256" key="11">
    <source>
        <dbReference type="ARBA" id="ARBA00049047"/>
    </source>
</evidence>
<dbReference type="HAMAP" id="MF_00133">
    <property type="entry name" value="Trp_synth_beta"/>
    <property type="match status" value="1"/>
</dbReference>
<dbReference type="GO" id="GO:0005737">
    <property type="term" value="C:cytoplasm"/>
    <property type="evidence" value="ECO:0007669"/>
    <property type="project" value="TreeGrafter"/>
</dbReference>
<protein>
    <recommendedName>
        <fullName evidence="12">Tryptophan synthase beta chain</fullName>
        <ecNumber evidence="12">4.2.1.20</ecNumber>
    </recommendedName>
</protein>
<dbReference type="CDD" id="cd06446">
    <property type="entry name" value="Trp-synth_B"/>
    <property type="match status" value="1"/>
</dbReference>
<dbReference type="Proteomes" id="UP000014155">
    <property type="component" value="Unassembled WGS sequence"/>
</dbReference>
<comment type="subunit">
    <text evidence="5 12">Tetramer of two alpha and two beta chains.</text>
</comment>
<dbReference type="UniPathway" id="UPA00035">
    <property type="reaction ID" value="UER00044"/>
</dbReference>
<evidence type="ECO:0000256" key="4">
    <source>
        <dbReference type="ARBA" id="ARBA00009982"/>
    </source>
</evidence>
<accession>S0FMW1</accession>
<dbReference type="NCBIfam" id="NF009057">
    <property type="entry name" value="PRK12391.1"/>
    <property type="match status" value="1"/>
</dbReference>
<dbReference type="PATRIC" id="fig|1195236.3.peg.2762"/>
<dbReference type="Pfam" id="PF00291">
    <property type="entry name" value="PALP"/>
    <property type="match status" value="1"/>
</dbReference>
<comment type="catalytic activity">
    <reaction evidence="11 12">
        <text>(1S,2R)-1-C-(indol-3-yl)glycerol 3-phosphate + L-serine = D-glyceraldehyde 3-phosphate + L-tryptophan + H2O</text>
        <dbReference type="Rhea" id="RHEA:10532"/>
        <dbReference type="ChEBI" id="CHEBI:15377"/>
        <dbReference type="ChEBI" id="CHEBI:33384"/>
        <dbReference type="ChEBI" id="CHEBI:57912"/>
        <dbReference type="ChEBI" id="CHEBI:58866"/>
        <dbReference type="ChEBI" id="CHEBI:59776"/>
        <dbReference type="EC" id="4.2.1.20"/>
    </reaction>
</comment>
<evidence type="ECO:0000256" key="3">
    <source>
        <dbReference type="ARBA" id="ARBA00004733"/>
    </source>
</evidence>
<evidence type="ECO:0000256" key="2">
    <source>
        <dbReference type="ARBA" id="ARBA00002786"/>
    </source>
</evidence>